<dbReference type="InterPro" id="IPR003343">
    <property type="entry name" value="Big_2"/>
</dbReference>
<dbReference type="SUPFAM" id="SSF49373">
    <property type="entry name" value="Invasin/intimin cell-adhesion fragments"/>
    <property type="match status" value="1"/>
</dbReference>
<dbReference type="PATRIC" id="fig|1410950.3.peg.133"/>
<dbReference type="Pfam" id="PF22043">
    <property type="entry name" value="DUF6935"/>
    <property type="match status" value="1"/>
</dbReference>
<name>W2CEV3_9BACT</name>
<evidence type="ECO:0000313" key="4">
    <source>
        <dbReference type="Proteomes" id="UP000018872"/>
    </source>
</evidence>
<feature type="compositionally biased region" description="Pro residues" evidence="1">
    <location>
        <begin position="24"/>
        <end position="53"/>
    </location>
</feature>
<dbReference type="AlphaFoldDB" id="W2CEV3"/>
<comment type="caution">
    <text evidence="3">The sequence shown here is derived from an EMBL/GenBank/DDBJ whole genome shotgun (WGS) entry which is preliminary data.</text>
</comment>
<dbReference type="EMBL" id="AYYC01000435">
    <property type="protein sequence ID" value="ETK05620.1"/>
    <property type="molecule type" value="Genomic_DNA"/>
</dbReference>
<evidence type="ECO:0000259" key="2">
    <source>
        <dbReference type="SMART" id="SM00635"/>
    </source>
</evidence>
<dbReference type="InterPro" id="IPR008964">
    <property type="entry name" value="Invasin/intimin_cell_adhesion"/>
</dbReference>
<feature type="region of interest" description="Disordered" evidence="1">
    <location>
        <begin position="21"/>
        <end position="59"/>
    </location>
</feature>
<dbReference type="InterPro" id="IPR053907">
    <property type="entry name" value="DUF6935"/>
</dbReference>
<dbReference type="Gene3D" id="2.60.40.1080">
    <property type="match status" value="1"/>
</dbReference>
<proteinExistence type="predicted"/>
<dbReference type="Pfam" id="PF02368">
    <property type="entry name" value="Big_2"/>
    <property type="match status" value="1"/>
</dbReference>
<organism evidence="3 4">
    <name type="scientific">Tannerella sp. oral taxon BU063 isolate Cell 5</name>
    <dbReference type="NCBI Taxonomy" id="1410950"/>
    <lineage>
        <taxon>Bacteria</taxon>
        <taxon>Pseudomonadati</taxon>
        <taxon>Bacteroidota</taxon>
        <taxon>Bacteroidia</taxon>
        <taxon>Bacteroidales</taxon>
        <taxon>Tannerellaceae</taxon>
        <taxon>Tannerella</taxon>
    </lineage>
</organism>
<gene>
    <name evidence="3" type="ORF">T229_02235</name>
</gene>
<evidence type="ECO:0000256" key="1">
    <source>
        <dbReference type="SAM" id="MobiDB-lite"/>
    </source>
</evidence>
<reference evidence="3 4" key="1">
    <citation type="submission" date="2013-11" db="EMBL/GenBank/DDBJ databases">
        <title>Single cell genomics of uncultured Tannerella BU063 (oral taxon 286).</title>
        <authorList>
            <person name="Beall C.J."/>
            <person name="Campbell A.G."/>
            <person name="Griffen A.L."/>
            <person name="Podar M."/>
            <person name="Leys E.J."/>
        </authorList>
    </citation>
    <scope>NUCLEOTIDE SEQUENCE [LARGE SCALE GENOMIC DNA]</scope>
    <source>
        <strain evidence="3">Cell 5</strain>
    </source>
</reference>
<evidence type="ECO:0000313" key="3">
    <source>
        <dbReference type="EMBL" id="ETK05620.1"/>
    </source>
</evidence>
<feature type="domain" description="BIG2" evidence="2">
    <location>
        <begin position="57"/>
        <end position="134"/>
    </location>
</feature>
<dbReference type="SMART" id="SM00635">
    <property type="entry name" value="BID_2"/>
    <property type="match status" value="1"/>
</dbReference>
<dbReference type="Proteomes" id="UP000018872">
    <property type="component" value="Unassembled WGS sequence"/>
</dbReference>
<accession>W2CEV3</accession>
<sequence>MMMMAIVAVTCVTCFASCKDDPVPEPIPQPQPQPQPQPNPNPQPTPNPNPNPNPGGEAKSIKLDRTELTLKVGERASIKAEVEPANAAVKLVSWKSSDESVATVTDGGEVVGKSAGKATLTASCGSARATCQVTVKKEQQALAPIQVQMTGAINHTQYTAGQSATITFNRFPASVEEFKQVREQIGREPQGAIALQVMAHEMFRRDREIGRACIELNSTGTEGRKAMERLKELYRAGDSYARPYLMAAFLKGAHPDNGYNPTKPYTIEITADPGHKYDSTKDYTFQAPIVYLRIKTQGRSQGFEIISVVKTFKPDEPSNGTYFIVNSCPGLYVQVAPISYEHKFLGLD</sequence>
<protein>
    <recommendedName>
        <fullName evidence="2">BIG2 domain-containing protein</fullName>
    </recommendedName>
</protein>